<reference evidence="1 2" key="1">
    <citation type="submission" date="2016-10" db="EMBL/GenBank/DDBJ databases">
        <authorList>
            <person name="de Groot N.N."/>
        </authorList>
    </citation>
    <scope>NUCLEOTIDE SEQUENCE [LARGE SCALE GENOMIC DNA]</scope>
    <source>
        <strain evidence="1 2">CGMCC 1.7031</strain>
    </source>
</reference>
<accession>A0A1G5J3A3</accession>
<evidence type="ECO:0000313" key="2">
    <source>
        <dbReference type="Proteomes" id="UP000199354"/>
    </source>
</evidence>
<dbReference type="Proteomes" id="UP000199354">
    <property type="component" value="Unassembled WGS sequence"/>
</dbReference>
<dbReference type="AlphaFoldDB" id="A0A1G5J3A3"/>
<dbReference type="STRING" id="490189.SAMN02927903_02516"/>
<name>A0A1G5J3A3_9FLAO</name>
<proteinExistence type="predicted"/>
<evidence type="ECO:0000313" key="1">
    <source>
        <dbReference type="EMBL" id="SCY82825.1"/>
    </source>
</evidence>
<protein>
    <submittedName>
        <fullName evidence="1">Uncharacterized protein</fullName>
    </submittedName>
</protein>
<sequence>MLCLSVLLKPLFPVVEYAANYQYIANELCENQDKVEMGCNGKCYLMKQMAKEAESEKPLSSNKKHAPETTDLYFVGLNESANLQTISIQSSSESPYRNRLFSDAPIGAFFHPPTALS</sequence>
<gene>
    <name evidence="1" type="ORF">SAMN02927903_02516</name>
</gene>
<organism evidence="1 2">
    <name type="scientific">Flavobacterium caeni</name>
    <dbReference type="NCBI Taxonomy" id="490189"/>
    <lineage>
        <taxon>Bacteria</taxon>
        <taxon>Pseudomonadati</taxon>
        <taxon>Bacteroidota</taxon>
        <taxon>Flavobacteriia</taxon>
        <taxon>Flavobacteriales</taxon>
        <taxon>Flavobacteriaceae</taxon>
        <taxon>Flavobacterium</taxon>
    </lineage>
</organism>
<keyword evidence="2" id="KW-1185">Reference proteome</keyword>
<dbReference type="EMBL" id="FMVF01000012">
    <property type="protein sequence ID" value="SCY82825.1"/>
    <property type="molecule type" value="Genomic_DNA"/>
</dbReference>